<keyword evidence="2" id="KW-1185">Reference proteome</keyword>
<evidence type="ECO:0000313" key="2">
    <source>
        <dbReference type="Proteomes" id="UP001235939"/>
    </source>
</evidence>
<dbReference type="InterPro" id="IPR001888">
    <property type="entry name" value="Transposase_1"/>
</dbReference>
<dbReference type="InterPro" id="IPR036397">
    <property type="entry name" value="RNaseH_sf"/>
</dbReference>
<proteinExistence type="predicted"/>
<dbReference type="PANTHER" id="PTHR46060">
    <property type="entry name" value="MARINER MOS1 TRANSPOSASE-LIKE PROTEIN"/>
    <property type="match status" value="1"/>
</dbReference>
<dbReference type="PANTHER" id="PTHR46060:SF1">
    <property type="entry name" value="MARINER MOS1 TRANSPOSASE-LIKE PROTEIN"/>
    <property type="match status" value="1"/>
</dbReference>
<feature type="non-terminal residue" evidence="1">
    <location>
        <position position="1"/>
    </location>
</feature>
<dbReference type="Pfam" id="PF01359">
    <property type="entry name" value="Transposase_1"/>
    <property type="match status" value="1"/>
</dbReference>
<evidence type="ECO:0000313" key="1">
    <source>
        <dbReference type="EMBL" id="UYV69367.1"/>
    </source>
</evidence>
<dbReference type="EMBL" id="CP092868">
    <property type="protein sequence ID" value="UYV69367.1"/>
    <property type="molecule type" value="Genomic_DNA"/>
</dbReference>
<protein>
    <recommendedName>
        <fullName evidence="3">Transposase</fullName>
    </recommendedName>
</protein>
<dbReference type="InterPro" id="IPR052709">
    <property type="entry name" value="Transposase-MT_Hybrid"/>
</dbReference>
<organism evidence="1 2">
    <name type="scientific">Cordylochernes scorpioides</name>
    <dbReference type="NCBI Taxonomy" id="51811"/>
    <lineage>
        <taxon>Eukaryota</taxon>
        <taxon>Metazoa</taxon>
        <taxon>Ecdysozoa</taxon>
        <taxon>Arthropoda</taxon>
        <taxon>Chelicerata</taxon>
        <taxon>Arachnida</taxon>
        <taxon>Pseudoscorpiones</taxon>
        <taxon>Cheliferoidea</taxon>
        <taxon>Chernetidae</taxon>
        <taxon>Cordylochernes</taxon>
    </lineage>
</organism>
<gene>
    <name evidence="1" type="ORF">LAZ67_6003336</name>
</gene>
<accession>A0ABY6KLY2</accession>
<dbReference type="Proteomes" id="UP001235939">
    <property type="component" value="Chromosome 06"/>
</dbReference>
<dbReference type="Gene3D" id="3.30.420.10">
    <property type="entry name" value="Ribonuclease H-like superfamily/Ribonuclease H"/>
    <property type="match status" value="1"/>
</dbReference>
<reference evidence="1 2" key="1">
    <citation type="submission" date="2022-01" db="EMBL/GenBank/DDBJ databases">
        <title>A chromosomal length assembly of Cordylochernes scorpioides.</title>
        <authorList>
            <person name="Zeh D."/>
            <person name="Zeh J."/>
        </authorList>
    </citation>
    <scope>NUCLEOTIDE SEQUENCE [LARGE SCALE GENOMIC DNA]</scope>
    <source>
        <strain evidence="1">IN4F17</strain>
        <tissue evidence="1">Whole Body</tissue>
    </source>
</reference>
<evidence type="ECO:0008006" key="3">
    <source>
        <dbReference type="Google" id="ProtNLM"/>
    </source>
</evidence>
<name>A0ABY6KLY2_9ARAC</name>
<sequence>MPNKAFPNDPSKRTTVFEWHSRFKAGRISIEDDPQHDTGISKTTIGRIVTKDLKLKKTPVKFIPRFLTNEQKLCRLATCENMLEMTRTDPEWKDKIITGDETWVYGYDPETKRQYADWRGQGKPRPKKSRILKPRNKVLLVTFLDNKGIVHHEYLPAGQTVIKEMYLGILRRLREAIRKKKRSEKWSNGDWILHHNNARPHTEHLIAGQIPAAICHHVAVPDILISLFDHFYVLMELLALFITICTEIIREFVQSWTASALVVTRSAVEAGDRSLGAPIGVVAVATAAVADADRLLVVQDHLVHNDPAASSNGLVGSQVQLNEGRAGAISGRRSVCHSDRLVSRKLAEGIGGEESLDNVLIRGFRFHVEEADSWEELPQFPDFQALELVVQGRADGRNDLCSAGAQHQFSPGAQRRPDALGQSVGSADSFEDVPWVSLRVICNNHDVGRRFLPIEGGFGNGRLGGAGRCRLAGTSGLVLLAGGFDASDCFLLVRAGSGFLGAGAATGTAAGAEMAGLMSSVGQELQPLPESLPDHYQEFQRELEAIELRQRLGVDSNSTARQSSFKLATVSVNCDVEEGAIFLNDLEAKSF</sequence>